<feature type="region of interest" description="Disordered" evidence="8">
    <location>
        <begin position="376"/>
        <end position="414"/>
    </location>
</feature>
<evidence type="ECO:0000256" key="6">
    <source>
        <dbReference type="ARBA" id="ARBA00023136"/>
    </source>
</evidence>
<feature type="region of interest" description="Disordered" evidence="8">
    <location>
        <begin position="1"/>
        <end position="22"/>
    </location>
</feature>
<feature type="compositionally biased region" description="Polar residues" evidence="8">
    <location>
        <begin position="707"/>
        <end position="722"/>
    </location>
</feature>
<evidence type="ECO:0000256" key="2">
    <source>
        <dbReference type="ARBA" id="ARBA00022448"/>
    </source>
</evidence>
<accession>A0A8S9YZI0</accession>
<evidence type="ECO:0000256" key="8">
    <source>
        <dbReference type="SAM" id="MobiDB-lite"/>
    </source>
</evidence>
<gene>
    <name evidence="12" type="ORF">EG68_02737</name>
</gene>
<feature type="domain" description="TRPM-like" evidence="11">
    <location>
        <begin position="1105"/>
        <end position="1238"/>
    </location>
</feature>
<feature type="compositionally biased region" description="Polar residues" evidence="8">
    <location>
        <begin position="749"/>
        <end position="762"/>
    </location>
</feature>
<feature type="region of interest" description="Disordered" evidence="8">
    <location>
        <begin position="507"/>
        <end position="539"/>
    </location>
</feature>
<dbReference type="GO" id="GO:0099604">
    <property type="term" value="F:ligand-gated calcium channel activity"/>
    <property type="evidence" value="ECO:0007669"/>
    <property type="project" value="TreeGrafter"/>
</dbReference>
<feature type="transmembrane region" description="Helical" evidence="9">
    <location>
        <begin position="1556"/>
        <end position="1577"/>
    </location>
</feature>
<dbReference type="GO" id="GO:0005886">
    <property type="term" value="C:plasma membrane"/>
    <property type="evidence" value="ECO:0007669"/>
    <property type="project" value="TreeGrafter"/>
</dbReference>
<comment type="subcellular location">
    <subcellularLocation>
        <location evidence="1">Membrane</location>
        <topology evidence="1">Multi-pass membrane protein</topology>
    </subcellularLocation>
</comment>
<keyword evidence="3 9" id="KW-0812">Transmembrane</keyword>
<protein>
    <submittedName>
        <fullName evidence="12">Uncharacterized protein</fullName>
    </submittedName>
</protein>
<feature type="transmembrane region" description="Helical" evidence="9">
    <location>
        <begin position="1686"/>
        <end position="1707"/>
    </location>
</feature>
<feature type="domain" description="TRPM SLOG" evidence="10">
    <location>
        <begin position="417"/>
        <end position="495"/>
    </location>
</feature>
<evidence type="ECO:0000313" key="13">
    <source>
        <dbReference type="Proteomes" id="UP000822476"/>
    </source>
</evidence>
<keyword evidence="2" id="KW-0813">Transport</keyword>
<keyword evidence="6 9" id="KW-0472">Membrane</keyword>
<feature type="compositionally biased region" description="Basic and acidic residues" evidence="8">
    <location>
        <begin position="835"/>
        <end position="847"/>
    </location>
</feature>
<dbReference type="PANTHER" id="PTHR13800">
    <property type="entry name" value="TRANSIENT RECEPTOR POTENTIAL CATION CHANNEL, SUBFAMILY M, MEMBER 6"/>
    <property type="match status" value="1"/>
</dbReference>
<evidence type="ECO:0000256" key="3">
    <source>
        <dbReference type="ARBA" id="ARBA00022692"/>
    </source>
</evidence>
<feature type="domain" description="TRPM SLOG" evidence="10">
    <location>
        <begin position="51"/>
        <end position="156"/>
    </location>
</feature>
<dbReference type="Proteomes" id="UP000822476">
    <property type="component" value="Unassembled WGS sequence"/>
</dbReference>
<evidence type="ECO:0000256" key="1">
    <source>
        <dbReference type="ARBA" id="ARBA00004141"/>
    </source>
</evidence>
<keyword evidence="5" id="KW-0406">Ion transport</keyword>
<evidence type="ECO:0000259" key="11">
    <source>
        <dbReference type="Pfam" id="PF25508"/>
    </source>
</evidence>
<feature type="transmembrane region" description="Helical" evidence="9">
    <location>
        <begin position="1597"/>
        <end position="1622"/>
    </location>
</feature>
<evidence type="ECO:0000256" key="7">
    <source>
        <dbReference type="ARBA" id="ARBA00023303"/>
    </source>
</evidence>
<dbReference type="PANTHER" id="PTHR13800:SF1">
    <property type="entry name" value="TRANSIENT RECEPTOR POTENTIAL CATION CHANNEL TRPM"/>
    <property type="match status" value="1"/>
</dbReference>
<dbReference type="InterPro" id="IPR057366">
    <property type="entry name" value="TRPM-like"/>
</dbReference>
<feature type="region of interest" description="Disordered" evidence="8">
    <location>
        <begin position="685"/>
        <end position="734"/>
    </location>
</feature>
<keyword evidence="4 9" id="KW-1133">Transmembrane helix</keyword>
<dbReference type="EMBL" id="JTDE01000925">
    <property type="protein sequence ID" value="KAF7260032.1"/>
    <property type="molecule type" value="Genomic_DNA"/>
</dbReference>
<feature type="region of interest" description="Disordered" evidence="8">
    <location>
        <begin position="746"/>
        <end position="862"/>
    </location>
</feature>
<dbReference type="Pfam" id="PF18139">
    <property type="entry name" value="LSDAT_euk"/>
    <property type="match status" value="2"/>
</dbReference>
<feature type="compositionally biased region" description="Polar residues" evidence="8">
    <location>
        <begin position="309"/>
        <end position="319"/>
    </location>
</feature>
<keyword evidence="7" id="KW-0407">Ion channel</keyword>
<organism evidence="12 13">
    <name type="scientific">Paragonimus skrjabini miyazakii</name>
    <dbReference type="NCBI Taxonomy" id="59628"/>
    <lineage>
        <taxon>Eukaryota</taxon>
        <taxon>Metazoa</taxon>
        <taxon>Spiralia</taxon>
        <taxon>Lophotrochozoa</taxon>
        <taxon>Platyhelminthes</taxon>
        <taxon>Trematoda</taxon>
        <taxon>Digenea</taxon>
        <taxon>Plagiorchiida</taxon>
        <taxon>Troglotremata</taxon>
        <taxon>Troglotrematidae</taxon>
        <taxon>Paragonimus</taxon>
    </lineage>
</organism>
<dbReference type="InterPro" id="IPR041491">
    <property type="entry name" value="TRPM_SLOG"/>
</dbReference>
<evidence type="ECO:0000313" key="12">
    <source>
        <dbReference type="EMBL" id="KAF7260032.1"/>
    </source>
</evidence>
<feature type="compositionally biased region" description="Basic residues" evidence="8">
    <location>
        <begin position="510"/>
        <end position="519"/>
    </location>
</feature>
<dbReference type="InterPro" id="IPR050927">
    <property type="entry name" value="TRPM"/>
</dbReference>
<evidence type="ECO:0000256" key="4">
    <source>
        <dbReference type="ARBA" id="ARBA00022989"/>
    </source>
</evidence>
<sequence>MAEKQGPHQSKTVRKNEKKERPIDFGTKLESSSCFHTHGEIHFGGTEEPIKFTRIATRPTRLQWQQLLAERWNLKPPTLIISIIGSRVEVSKRFKRTFKNGLWKAAESAGCWIISDGLDRGLARVAGEAVSDYKEAYGKDRMTMVGVATYEKLAFQDLFNSAMKQSRSRDNPIVIKYPPRMSDEESNDEGLSAQSSLDLPYWPKQSIETDKAPTEKDMQGKNLNLTEGKQLTQSQRLRKRHFRLNQNHQFLLLVDQLAKSSLEEKRNRCLEMRILFERTIVTWAKPPTSSTTTSHSSKRTEFSGGLQHGTDSQQKQNKGIKSPAQPLRENLARKSRTSIALPTLGDGMFDTITPRGSRVYSNQLQPQFFDKGVLGVPSSDRSSTPISNVTNGHNIQPGNVNDGNSKESADNASTTSDVIARVPICGIVAGGGSSTIEHIYMSVTLNRCPMVIVRGSGGMAEVIAEVIDFMNFKNSIEENVISDEEVNLKIASIIHETRSITHLEKTGPTRAKKQYKKPTKGVVGNELKSNNEKEEADRQKGPVIDYKAYAHQVALIREMVEEHSHLLSVFDSDDTDLDGYMISALLSSAGMDTPKNELNLDQLEIAIRLNRADIARTKIFLEGKRWKDYKTGLLQQLWKRARIYKMDWVMLRDIGRIIKNLVGDFYHPLYLTKRFRSTVVTHGLNDSSDEEDLVEDVPKGPKKGGRNATTTEISPDVTSASTLPEEEEADITSSFRNKLRAHSCDAGISKSSASEWSTNNGPRPSVKPKQDATKNVKPKKQIYKPVKSEHGVANDDSQPLLKHPGEVEEDNDDELTLRGSSDHSSDESSDMTVVEETRSRPRTREDSACQQPLKPKTTPTPAFCNQPPNGRCYIVRPITAFQLGYQPYVGTSLPVPKNGLLAFGSTTYSQSNSSRLHSVGKYRVIDYTHKFDDQRTTAPKAQMESIRNLKIQNTLKANGTDKKAASVIVSDQNGKLAPTVTNKPNPAILVVKVYTPTHGRIGRPEGPRRQRGHAVFAADTQQSSKRQARSLGRVQTETHVNILGNRTKFGDGARRVTHSILHPLTDPEITQLKLKETERRARERRKEKERKFRHRVAQGKFTIMERLTGKAKEQNFSHTVTVTFERPAREIMIMCMLLGKLTMTQVFWSHEKEPIAAALIGSILFGELASKSDDVTCKEEYEEAARTFEEKAEEVLDECYQEDRLRTQLLLCRKLDFYGSSSVIRLAARGRCIRFMAHPCCQDLLSGVWMGGLSPKYTWIQFLTGIIIGLSCPLLLPQVMKYTTAIGEDTNGVDQSTGNDGNVSADVARKSIREQASHLRYSLSVNRKQKPPSKLKKHFTRIQEFYQAPITRFIYNTIFYQLFLAVFSQTLLKNLTLSFSYNELFLVLMVVSFLCEELKQAFGSDSSFSEYISDGWNQLDCLAIGLFSIGFALRIQAYGHVQQIGETALLTTQLGVEKNLTDPTVIPFYHVANFTQFVHETYWAENQNRNSTAIVYNVNTNDSKSQCDKNFADRMDSFDCTGSILITNSTSDEYSTWSVDSPYYILTDELFTIARIFYAMSLFAFFVRLMYIFSFSMVLGPKLVMINRMVVHDLLPFLSILLVCQLGYGIAFQSISFANGFFTDYEQDKMTINSTLTRKSGLKSLYDVVTRSYFQMLGEFRVDELEGESSACRDKNLCPQTSARRLTVVMLSAFILLTQVLMFNLLVATFTSTYNEIEGSSQYFWCYQRYEMIQEFVDRPSVAPPFMLLWYTVELTNFLMNLLSRAIFGRGYDDKEDDDPFCRSLQCNPALENKLTKWEYMIGSRRTRADGEGAGARKWTGGGTRGEGHAIILRTVGGGTSGAVAATAKGLGRDTTVGRGGGVDAGSLLQGIGPIFGPETMFIEDRFVELGNQLGRFATMEEKLSKIVQTTKGLVKVLKQVTQQQKQMINSLHPKDGRRLVGRGQKRDSSRKNLIIEAVSNAVAGLSSHCSHIEEKIEEKIRIEKQCVKAVLTRSNADDLEPDIVLQASRSGPPSRGPRAVPPTGRILERVLLSHRLWRIVPFNFEIYPGIRMNVPIDMLNWKVPYKEYRAFKITEDRLAIPYPGMDDGPEVIPQQLPYNEYDGQQGVSRMTCRGRVRVYRKTPGTKSAMDEATNLIGLPLNPTGRSGLRDKGLLPHWGPNHAITIALTRPHPDGLMQAGLPVIQVAVLFRNQNFCLPWVSNEQLVMCCSVG</sequence>
<reference evidence="12" key="1">
    <citation type="submission" date="2019-07" db="EMBL/GenBank/DDBJ databases">
        <title>Annotation for the trematode Paragonimus miyazaki's.</title>
        <authorList>
            <person name="Choi Y.-J."/>
        </authorList>
    </citation>
    <scope>NUCLEOTIDE SEQUENCE</scope>
    <source>
        <strain evidence="12">Japan</strain>
    </source>
</reference>
<dbReference type="Pfam" id="PF25508">
    <property type="entry name" value="TRPM2"/>
    <property type="match status" value="1"/>
</dbReference>
<feature type="compositionally biased region" description="Polar residues" evidence="8">
    <location>
        <begin position="379"/>
        <end position="403"/>
    </location>
</feature>
<feature type="region of interest" description="Disordered" evidence="8">
    <location>
        <begin position="285"/>
        <end position="331"/>
    </location>
</feature>
<evidence type="ECO:0000256" key="9">
    <source>
        <dbReference type="SAM" id="Phobius"/>
    </source>
</evidence>
<keyword evidence="13" id="KW-1185">Reference proteome</keyword>
<name>A0A8S9YZI0_9TREM</name>
<proteinExistence type="predicted"/>
<evidence type="ECO:0000259" key="10">
    <source>
        <dbReference type="Pfam" id="PF18139"/>
    </source>
</evidence>
<dbReference type="OrthoDB" id="6261290at2759"/>
<comment type="caution">
    <text evidence="12">The sequence shown here is derived from an EMBL/GenBank/DDBJ whole genome shotgun (WGS) entry which is preliminary data.</text>
</comment>
<evidence type="ECO:0000256" key="5">
    <source>
        <dbReference type="ARBA" id="ARBA00023065"/>
    </source>
</evidence>
<dbReference type="Pfam" id="PF25969">
    <property type="entry name" value="NUDT9_N"/>
    <property type="match status" value="1"/>
</dbReference>
<feature type="transmembrane region" description="Helical" evidence="9">
    <location>
        <begin position="1257"/>
        <end position="1276"/>
    </location>
</feature>
<feature type="compositionally biased region" description="Basic and acidic residues" evidence="8">
    <location>
        <begin position="529"/>
        <end position="539"/>
    </location>
</feature>